<dbReference type="AlphaFoldDB" id="A0A1W1D3U3"/>
<feature type="domain" description="Histidine kinase" evidence="10">
    <location>
        <begin position="256"/>
        <end position="459"/>
    </location>
</feature>
<accession>A0A1W1D3U3</accession>
<dbReference type="Pfam" id="PF00512">
    <property type="entry name" value="HisKA"/>
    <property type="match status" value="1"/>
</dbReference>
<keyword evidence="6 11" id="KW-0418">Kinase</keyword>
<evidence type="ECO:0000256" key="7">
    <source>
        <dbReference type="ARBA" id="ARBA00022840"/>
    </source>
</evidence>
<dbReference type="PRINTS" id="PR00344">
    <property type="entry name" value="BCTRLSENSOR"/>
</dbReference>
<dbReference type="SMART" id="SM00388">
    <property type="entry name" value="HisKA"/>
    <property type="match status" value="1"/>
</dbReference>
<evidence type="ECO:0000259" key="10">
    <source>
        <dbReference type="PROSITE" id="PS50109"/>
    </source>
</evidence>
<dbReference type="Pfam" id="PF02518">
    <property type="entry name" value="HATPase_c"/>
    <property type="match status" value="1"/>
</dbReference>
<keyword evidence="3" id="KW-0597">Phosphoprotein</keyword>
<keyword evidence="9" id="KW-0472">Membrane</keyword>
<keyword evidence="9" id="KW-0812">Transmembrane</keyword>
<proteinExistence type="predicted"/>
<dbReference type="InterPro" id="IPR050351">
    <property type="entry name" value="BphY/WalK/GraS-like"/>
</dbReference>
<dbReference type="InterPro" id="IPR003594">
    <property type="entry name" value="HATPase_dom"/>
</dbReference>
<dbReference type="InterPro" id="IPR036890">
    <property type="entry name" value="HATPase_C_sf"/>
</dbReference>
<feature type="transmembrane region" description="Helical" evidence="9">
    <location>
        <begin position="12"/>
        <end position="30"/>
    </location>
</feature>
<name>A0A1W1D3U3_9ZZZZ</name>
<keyword evidence="4" id="KW-0808">Transferase</keyword>
<dbReference type="GO" id="GO:0005524">
    <property type="term" value="F:ATP binding"/>
    <property type="evidence" value="ECO:0007669"/>
    <property type="project" value="UniProtKB-KW"/>
</dbReference>
<evidence type="ECO:0000256" key="9">
    <source>
        <dbReference type="SAM" id="Phobius"/>
    </source>
</evidence>
<dbReference type="SUPFAM" id="SSF47384">
    <property type="entry name" value="Homodimeric domain of signal transducing histidine kinase"/>
    <property type="match status" value="1"/>
</dbReference>
<evidence type="ECO:0000256" key="1">
    <source>
        <dbReference type="ARBA" id="ARBA00000085"/>
    </source>
</evidence>
<reference evidence="11" key="1">
    <citation type="submission" date="2016-10" db="EMBL/GenBank/DDBJ databases">
        <authorList>
            <person name="de Groot N.N."/>
        </authorList>
    </citation>
    <scope>NUCLEOTIDE SEQUENCE</scope>
</reference>
<dbReference type="PANTHER" id="PTHR42878:SF7">
    <property type="entry name" value="SENSOR HISTIDINE KINASE GLRK"/>
    <property type="match status" value="1"/>
</dbReference>
<dbReference type="InterPro" id="IPR004358">
    <property type="entry name" value="Sig_transdc_His_kin-like_C"/>
</dbReference>
<evidence type="ECO:0000256" key="4">
    <source>
        <dbReference type="ARBA" id="ARBA00022679"/>
    </source>
</evidence>
<evidence type="ECO:0000256" key="2">
    <source>
        <dbReference type="ARBA" id="ARBA00012438"/>
    </source>
</evidence>
<dbReference type="GO" id="GO:0000156">
    <property type="term" value="F:phosphorelay response regulator activity"/>
    <property type="evidence" value="ECO:0007669"/>
    <property type="project" value="TreeGrafter"/>
</dbReference>
<keyword evidence="5" id="KW-0547">Nucleotide-binding</keyword>
<dbReference type="CDD" id="cd00075">
    <property type="entry name" value="HATPase"/>
    <property type="match status" value="1"/>
</dbReference>
<sequence length="459" mass="53761">MLRLHQIILKKIFFLFFLFLFIIGGLVYYWSKESYLQQTQNLLLNNIEIISYQLSNQKDLAYLAQKLKKNLHLRLTIIKADGTILVESHQQKNKHINYKYQDEIVQANKEPFGMKIRHSFLLDKDYLYIAKRYPYQGSFLYIRLSKEIKKIDKQILLLSLKIFSVLVLFFLGIFFIMYKIGKEIEKETIKIVTFLTALTKKEKNTYIYSNFSTEFLQITKLLTKVAQILDKKEKQKSKYTAKLQLLNRQKDDIISAISHEFKNPIAIINGYCQTLLEDKNLNENIRIKFLKKIYKNGVKLNELIDTLRLSIKLESKKQSLSFSTINLYEVVKDSVENIEINYPKRKILIKGKKDVMLKADRALMGVVLSNLIENGCKYSEDDVIVTITKNSIEIQDSGIGISQKDIEKITNKFYRVHENSWNNSLGLGLFIVNNILELHRFQLKITSKENVGSTFKIVF</sequence>
<keyword evidence="9" id="KW-1133">Transmembrane helix</keyword>
<evidence type="ECO:0000313" key="11">
    <source>
        <dbReference type="EMBL" id="SFV75102.1"/>
    </source>
</evidence>
<dbReference type="CDD" id="cd00082">
    <property type="entry name" value="HisKA"/>
    <property type="match status" value="1"/>
</dbReference>
<evidence type="ECO:0000256" key="5">
    <source>
        <dbReference type="ARBA" id="ARBA00022741"/>
    </source>
</evidence>
<dbReference type="GO" id="GO:0007234">
    <property type="term" value="P:osmosensory signaling via phosphorelay pathway"/>
    <property type="evidence" value="ECO:0007669"/>
    <property type="project" value="TreeGrafter"/>
</dbReference>
<dbReference type="EC" id="2.7.13.3" evidence="2"/>
<protein>
    <recommendedName>
        <fullName evidence="2">histidine kinase</fullName>
        <ecNumber evidence="2">2.7.13.3</ecNumber>
    </recommendedName>
</protein>
<organism evidence="11">
    <name type="scientific">hydrothermal vent metagenome</name>
    <dbReference type="NCBI Taxonomy" id="652676"/>
    <lineage>
        <taxon>unclassified sequences</taxon>
        <taxon>metagenomes</taxon>
        <taxon>ecological metagenomes</taxon>
    </lineage>
</organism>
<dbReference type="GO" id="GO:0030295">
    <property type="term" value="F:protein kinase activator activity"/>
    <property type="evidence" value="ECO:0007669"/>
    <property type="project" value="TreeGrafter"/>
</dbReference>
<dbReference type="Gene3D" id="1.10.287.130">
    <property type="match status" value="1"/>
</dbReference>
<evidence type="ECO:0000256" key="6">
    <source>
        <dbReference type="ARBA" id="ARBA00022777"/>
    </source>
</evidence>
<dbReference type="InterPro" id="IPR005467">
    <property type="entry name" value="His_kinase_dom"/>
</dbReference>
<dbReference type="Gene3D" id="3.30.565.10">
    <property type="entry name" value="Histidine kinase-like ATPase, C-terminal domain"/>
    <property type="match status" value="1"/>
</dbReference>
<keyword evidence="8" id="KW-0902">Two-component regulatory system</keyword>
<dbReference type="EMBL" id="FPHP01000018">
    <property type="protein sequence ID" value="SFV75102.1"/>
    <property type="molecule type" value="Genomic_DNA"/>
</dbReference>
<dbReference type="SMART" id="SM00387">
    <property type="entry name" value="HATPase_c"/>
    <property type="match status" value="1"/>
</dbReference>
<feature type="transmembrane region" description="Helical" evidence="9">
    <location>
        <begin position="155"/>
        <end position="178"/>
    </location>
</feature>
<dbReference type="InterPro" id="IPR003661">
    <property type="entry name" value="HisK_dim/P_dom"/>
</dbReference>
<dbReference type="GO" id="GO:0000155">
    <property type="term" value="F:phosphorelay sensor kinase activity"/>
    <property type="evidence" value="ECO:0007669"/>
    <property type="project" value="InterPro"/>
</dbReference>
<dbReference type="InterPro" id="IPR036097">
    <property type="entry name" value="HisK_dim/P_sf"/>
</dbReference>
<keyword evidence="7" id="KW-0067">ATP-binding</keyword>
<comment type="catalytic activity">
    <reaction evidence="1">
        <text>ATP + protein L-histidine = ADP + protein N-phospho-L-histidine.</text>
        <dbReference type="EC" id="2.7.13.3"/>
    </reaction>
</comment>
<gene>
    <name evidence="11" type="ORF">MNB_SM-3-1191</name>
</gene>
<dbReference type="PANTHER" id="PTHR42878">
    <property type="entry name" value="TWO-COMPONENT HISTIDINE KINASE"/>
    <property type="match status" value="1"/>
</dbReference>
<dbReference type="SUPFAM" id="SSF55874">
    <property type="entry name" value="ATPase domain of HSP90 chaperone/DNA topoisomerase II/histidine kinase"/>
    <property type="match status" value="1"/>
</dbReference>
<evidence type="ECO:0000256" key="8">
    <source>
        <dbReference type="ARBA" id="ARBA00023012"/>
    </source>
</evidence>
<evidence type="ECO:0000256" key="3">
    <source>
        <dbReference type="ARBA" id="ARBA00022553"/>
    </source>
</evidence>
<dbReference type="PROSITE" id="PS50109">
    <property type="entry name" value="HIS_KIN"/>
    <property type="match status" value="1"/>
</dbReference>